<name>A0A0C2CVY0_9BILA</name>
<protein>
    <submittedName>
        <fullName evidence="2">Uncharacterized protein</fullName>
    </submittedName>
</protein>
<accession>A0A0C2CVY0</accession>
<keyword evidence="3" id="KW-1185">Reference proteome</keyword>
<dbReference type="AlphaFoldDB" id="A0A0C2CVY0"/>
<organism evidence="2 3">
    <name type="scientific">Ancylostoma duodenale</name>
    <dbReference type="NCBI Taxonomy" id="51022"/>
    <lineage>
        <taxon>Eukaryota</taxon>
        <taxon>Metazoa</taxon>
        <taxon>Ecdysozoa</taxon>
        <taxon>Nematoda</taxon>
        <taxon>Chromadorea</taxon>
        <taxon>Rhabditida</taxon>
        <taxon>Rhabditina</taxon>
        <taxon>Rhabditomorpha</taxon>
        <taxon>Strongyloidea</taxon>
        <taxon>Ancylostomatidae</taxon>
        <taxon>Ancylostomatinae</taxon>
        <taxon>Ancylostoma</taxon>
    </lineage>
</organism>
<dbReference type="OrthoDB" id="1890790at2759"/>
<dbReference type="EMBL" id="KN739854">
    <property type="protein sequence ID" value="KIH54032.1"/>
    <property type="molecule type" value="Genomic_DNA"/>
</dbReference>
<evidence type="ECO:0000313" key="2">
    <source>
        <dbReference type="EMBL" id="KIH54032.1"/>
    </source>
</evidence>
<gene>
    <name evidence="2" type="ORF">ANCDUO_15822</name>
</gene>
<dbReference type="Proteomes" id="UP000054047">
    <property type="component" value="Unassembled WGS sequence"/>
</dbReference>
<proteinExistence type="predicted"/>
<sequence length="66" mass="7722">MNEVQFRLPNDRRISSPSGDSDYKKKSSGEEEFEISAKKSLSLRNRKLSFFGSIKVRCRFYGKDRN</sequence>
<evidence type="ECO:0000256" key="1">
    <source>
        <dbReference type="SAM" id="MobiDB-lite"/>
    </source>
</evidence>
<feature type="region of interest" description="Disordered" evidence="1">
    <location>
        <begin position="1"/>
        <end position="29"/>
    </location>
</feature>
<evidence type="ECO:0000313" key="3">
    <source>
        <dbReference type="Proteomes" id="UP000054047"/>
    </source>
</evidence>
<reference evidence="2 3" key="1">
    <citation type="submission" date="2013-12" db="EMBL/GenBank/DDBJ databases">
        <title>Draft genome of the parsitic nematode Ancylostoma duodenale.</title>
        <authorList>
            <person name="Mitreva M."/>
        </authorList>
    </citation>
    <scope>NUCLEOTIDE SEQUENCE [LARGE SCALE GENOMIC DNA]</scope>
    <source>
        <strain evidence="2 3">Zhejiang</strain>
    </source>
</reference>